<dbReference type="Pfam" id="PF14269">
    <property type="entry name" value="Arylsulfotran_2"/>
    <property type="match status" value="1"/>
</dbReference>
<protein>
    <submittedName>
        <fullName evidence="2">ArsR family transcriptional regulator</fullName>
    </submittedName>
</protein>
<feature type="signal peptide" evidence="1">
    <location>
        <begin position="1"/>
        <end position="25"/>
    </location>
</feature>
<evidence type="ECO:0000313" key="2">
    <source>
        <dbReference type="EMBL" id="QEC48374.1"/>
    </source>
</evidence>
<proteinExistence type="predicted"/>
<dbReference type="KEGG" id="bsol:FSW04_12885"/>
<sequence length="594" mass="62013">MSRPAGRALAVAAVLAVLGAAPAAAAPLAISPAPGTPDASPATQISVLGIAPGRIAAVRAAGARTGVHAGRLRPYSGARGASFVPARPFAVGERVAVVVRLRGRRALRTRFTVARPGATPPVLTITATQPDKLEHFVTAPGLRAPLVTLLRGGSAAADPIFLTPLPSPIIHPESDNTVTIEPVGPGGPMIVDGLGRLVWFRQLTPPAVAANLAVARYRGRRVLTWWQGPVTAQAFGLGKGIIADSAYRTVAEVQAGNGYRMDIHEFALAPGGDAIFTVYSPVLMHLPGTPAGTRSPVLDAIVQEVDIRTGLVVWEWHALGHIPLADSYATPANSASYDAFHINSIQPLGRGRLLISARDTSAVYEVDRATGRILWTLGGRASTFRMGPGARFWLQHDVLALPGGRISMFDDQAGPPRKGASRGLVLRLDHRRRTAVVERSVTRAQDTSAQSEGSARLLPGGGLFVGFGAAGPFSEFSRSGRLLFDARLPEGDGSYRTLRFPWRGRPLTRPAVVVRRTDPAHVTVSVSWNGATGVARWQVLAGAGSAPVASAPSAGFETTIDVAAPAGPLVVRALDARGRVLAASAPAAPREAAG</sequence>
<evidence type="ECO:0000313" key="3">
    <source>
        <dbReference type="Proteomes" id="UP000321805"/>
    </source>
</evidence>
<keyword evidence="3" id="KW-1185">Reference proteome</keyword>
<dbReference type="PANTHER" id="PTHR35340:SF5">
    <property type="entry name" value="ASST-DOMAIN-CONTAINING PROTEIN"/>
    <property type="match status" value="1"/>
</dbReference>
<keyword evidence="1" id="KW-0732">Signal</keyword>
<dbReference type="PANTHER" id="PTHR35340">
    <property type="entry name" value="PQQ ENZYME REPEAT PROTEIN-RELATED"/>
    <property type="match status" value="1"/>
</dbReference>
<feature type="chain" id="PRO_5022788251" evidence="1">
    <location>
        <begin position="26"/>
        <end position="594"/>
    </location>
</feature>
<dbReference type="EMBL" id="CP042430">
    <property type="protein sequence ID" value="QEC48374.1"/>
    <property type="molecule type" value="Genomic_DNA"/>
</dbReference>
<dbReference type="OrthoDB" id="3225323at2"/>
<dbReference type="Proteomes" id="UP000321805">
    <property type="component" value="Chromosome"/>
</dbReference>
<evidence type="ECO:0000256" key="1">
    <source>
        <dbReference type="SAM" id="SignalP"/>
    </source>
</evidence>
<dbReference type="RefSeq" id="WP_146919836.1">
    <property type="nucleotide sequence ID" value="NZ_CP042430.1"/>
</dbReference>
<reference evidence="2 3" key="1">
    <citation type="journal article" date="2018" name="J. Microbiol.">
        <title>Baekduia soli gen. nov., sp. nov., a novel bacterium isolated from the soil of Baekdu Mountain and proposal of a novel family name, Baekduiaceae fam. nov.</title>
        <authorList>
            <person name="An D.S."/>
            <person name="Siddiqi M.Z."/>
            <person name="Kim K.H."/>
            <person name="Yu H.S."/>
            <person name="Im W.T."/>
        </authorList>
    </citation>
    <scope>NUCLEOTIDE SEQUENCE [LARGE SCALE GENOMIC DNA]</scope>
    <source>
        <strain evidence="2 3">BR7-21</strain>
    </source>
</reference>
<organism evidence="2 3">
    <name type="scientific">Baekduia soli</name>
    <dbReference type="NCBI Taxonomy" id="496014"/>
    <lineage>
        <taxon>Bacteria</taxon>
        <taxon>Bacillati</taxon>
        <taxon>Actinomycetota</taxon>
        <taxon>Thermoleophilia</taxon>
        <taxon>Solirubrobacterales</taxon>
        <taxon>Baekduiaceae</taxon>
        <taxon>Baekduia</taxon>
    </lineage>
</organism>
<dbReference type="AlphaFoldDB" id="A0A5B8U5K5"/>
<accession>A0A5B8U5K5</accession>
<name>A0A5B8U5K5_9ACTN</name>
<dbReference type="InterPro" id="IPR053143">
    <property type="entry name" value="Arylsulfate_ST"/>
</dbReference>
<dbReference type="InterPro" id="IPR039535">
    <property type="entry name" value="ASST-like"/>
</dbReference>
<gene>
    <name evidence="2" type="ORF">FSW04_12885</name>
</gene>